<keyword evidence="7" id="KW-0862">Zinc</keyword>
<reference evidence="15" key="1">
    <citation type="submission" date="2023-06" db="EMBL/GenBank/DDBJ databases">
        <title>Draft genome of Marssonina rosae.</title>
        <authorList>
            <person name="Cheng Q."/>
        </authorList>
    </citation>
    <scope>NUCLEOTIDE SEQUENCE</scope>
    <source>
        <strain evidence="15">R4</strain>
    </source>
</reference>
<dbReference type="GO" id="GO:0008270">
    <property type="term" value="F:zinc ion binding"/>
    <property type="evidence" value="ECO:0007669"/>
    <property type="project" value="UniProtKB-KW"/>
</dbReference>
<comment type="caution">
    <text evidence="15">The sequence shown here is derived from an EMBL/GenBank/DDBJ whole genome shotgun (WGS) entry which is preliminary data.</text>
</comment>
<keyword evidence="9" id="KW-0539">Nucleus</keyword>
<evidence type="ECO:0000256" key="1">
    <source>
        <dbReference type="ARBA" id="ARBA00004123"/>
    </source>
</evidence>
<accession>A0AAD9SWY0</accession>
<evidence type="ECO:0000256" key="13">
    <source>
        <dbReference type="SAM" id="MobiDB-lite"/>
    </source>
</evidence>
<evidence type="ECO:0000256" key="10">
    <source>
        <dbReference type="ARBA" id="ARBA00047761"/>
    </source>
</evidence>
<dbReference type="GO" id="GO:0043175">
    <property type="term" value="F:RNA polymerase core enzyme binding"/>
    <property type="evidence" value="ECO:0007669"/>
    <property type="project" value="InterPro"/>
</dbReference>
<dbReference type="GO" id="GO:0005634">
    <property type="term" value="C:nucleus"/>
    <property type="evidence" value="ECO:0007669"/>
    <property type="project" value="UniProtKB-SubCell"/>
</dbReference>
<evidence type="ECO:0000256" key="2">
    <source>
        <dbReference type="ARBA" id="ARBA00005676"/>
    </source>
</evidence>
<protein>
    <recommendedName>
        <fullName evidence="3">protein-serine/threonine phosphatase</fullName>
        <ecNumber evidence="3">3.1.3.16</ecNumber>
    </recommendedName>
</protein>
<keyword evidence="8" id="KW-0904">Protein phosphatase</keyword>
<evidence type="ECO:0000256" key="11">
    <source>
        <dbReference type="ARBA" id="ARBA00048336"/>
    </source>
</evidence>
<sequence>MTTFQPKSILKKAPSSAPLTTDPYKKISDRNLEVALYHATLLQARKDLELQILLSTESLIDFPLSPSPASHPSSSDAFSFKSHLAPFTPSDYDALIEERNINSRCGILGIGGKASDFKVVRREELEKWCGIECKKRAMWVRVQLSERPAWERTGEAGPGIELLDEPEADILDCMEKLDLSAGGEREKDIMDLARERGDTKMRMGSVKGMVDLNVTEKDTSGGTAVPPRLGKEDLSDSLEHLSLEGYTSRFEEQRAKMAGVVKES</sequence>
<comment type="similarity">
    <text evidence="2 12">Belongs to the RPAP2 family.</text>
</comment>
<evidence type="ECO:0000256" key="6">
    <source>
        <dbReference type="ARBA" id="ARBA00022801"/>
    </source>
</evidence>
<evidence type="ECO:0000256" key="9">
    <source>
        <dbReference type="ARBA" id="ARBA00023242"/>
    </source>
</evidence>
<evidence type="ECO:0000313" key="16">
    <source>
        <dbReference type="Proteomes" id="UP001285354"/>
    </source>
</evidence>
<evidence type="ECO:0000256" key="7">
    <source>
        <dbReference type="ARBA" id="ARBA00022833"/>
    </source>
</evidence>
<evidence type="ECO:0000256" key="8">
    <source>
        <dbReference type="ARBA" id="ARBA00022912"/>
    </source>
</evidence>
<name>A0AAD9SWY0_9HELO</name>
<dbReference type="AlphaFoldDB" id="A0AAD9SWY0"/>
<proteinExistence type="inferred from homology"/>
<keyword evidence="16" id="KW-1185">Reference proteome</keyword>
<evidence type="ECO:0000256" key="3">
    <source>
        <dbReference type="ARBA" id="ARBA00013081"/>
    </source>
</evidence>
<comment type="subcellular location">
    <subcellularLocation>
        <location evidence="1">Nucleus</location>
    </subcellularLocation>
</comment>
<dbReference type="GO" id="GO:0008420">
    <property type="term" value="F:RNA polymerase II CTD heptapeptide repeat phosphatase activity"/>
    <property type="evidence" value="ECO:0007669"/>
    <property type="project" value="InterPro"/>
</dbReference>
<dbReference type="InterPro" id="IPR039693">
    <property type="entry name" value="Rtr1/RPAP2"/>
</dbReference>
<feature type="region of interest" description="Disordered" evidence="13">
    <location>
        <begin position="1"/>
        <end position="22"/>
    </location>
</feature>
<organism evidence="15 16">
    <name type="scientific">Diplocarpon rosae</name>
    <dbReference type="NCBI Taxonomy" id="946125"/>
    <lineage>
        <taxon>Eukaryota</taxon>
        <taxon>Fungi</taxon>
        <taxon>Dikarya</taxon>
        <taxon>Ascomycota</taxon>
        <taxon>Pezizomycotina</taxon>
        <taxon>Leotiomycetes</taxon>
        <taxon>Helotiales</taxon>
        <taxon>Drepanopezizaceae</taxon>
        <taxon>Diplocarpon</taxon>
    </lineage>
</organism>
<evidence type="ECO:0000256" key="12">
    <source>
        <dbReference type="PROSITE-ProRule" id="PRU00812"/>
    </source>
</evidence>
<evidence type="ECO:0000259" key="14">
    <source>
        <dbReference type="PROSITE" id="PS51479"/>
    </source>
</evidence>
<gene>
    <name evidence="15" type="ORF">QTJ16_006394</name>
</gene>
<dbReference type="PANTHER" id="PTHR14732">
    <property type="entry name" value="RNA POLYMERASE II SUBUNIT B1 CTD PHOSPHATASE RPAP2-RELATED"/>
    <property type="match status" value="1"/>
</dbReference>
<dbReference type="InterPro" id="IPR038534">
    <property type="entry name" value="Rtr1/RPAP2_sf"/>
</dbReference>
<dbReference type="Gene3D" id="1.25.40.820">
    <property type="match status" value="2"/>
</dbReference>
<keyword evidence="6" id="KW-0378">Hydrolase</keyword>
<evidence type="ECO:0000313" key="15">
    <source>
        <dbReference type="EMBL" id="KAK2624444.1"/>
    </source>
</evidence>
<dbReference type="EMBL" id="JAUBYV010000010">
    <property type="protein sequence ID" value="KAK2624444.1"/>
    <property type="molecule type" value="Genomic_DNA"/>
</dbReference>
<dbReference type="GO" id="GO:0005737">
    <property type="term" value="C:cytoplasm"/>
    <property type="evidence" value="ECO:0007669"/>
    <property type="project" value="TreeGrafter"/>
</dbReference>
<dbReference type="EC" id="3.1.3.16" evidence="3"/>
<evidence type="ECO:0000256" key="4">
    <source>
        <dbReference type="ARBA" id="ARBA00022723"/>
    </source>
</evidence>
<dbReference type="InterPro" id="IPR007308">
    <property type="entry name" value="Rtr1/RPAP2_dom"/>
</dbReference>
<comment type="catalytic activity">
    <reaction evidence="10">
        <text>O-phospho-L-seryl-[protein] + H2O = L-seryl-[protein] + phosphate</text>
        <dbReference type="Rhea" id="RHEA:20629"/>
        <dbReference type="Rhea" id="RHEA-COMP:9863"/>
        <dbReference type="Rhea" id="RHEA-COMP:11604"/>
        <dbReference type="ChEBI" id="CHEBI:15377"/>
        <dbReference type="ChEBI" id="CHEBI:29999"/>
        <dbReference type="ChEBI" id="CHEBI:43474"/>
        <dbReference type="ChEBI" id="CHEBI:83421"/>
        <dbReference type="EC" id="3.1.3.16"/>
    </reaction>
</comment>
<evidence type="ECO:0000256" key="5">
    <source>
        <dbReference type="ARBA" id="ARBA00022771"/>
    </source>
</evidence>
<dbReference type="PROSITE" id="PS51479">
    <property type="entry name" value="ZF_RTR1"/>
    <property type="match status" value="1"/>
</dbReference>
<dbReference type="PANTHER" id="PTHR14732:SF0">
    <property type="entry name" value="RNA POLYMERASE II SUBUNIT B1 CTD PHOSPHATASE RPAP2-RELATED"/>
    <property type="match status" value="1"/>
</dbReference>
<keyword evidence="5" id="KW-0863">Zinc-finger</keyword>
<dbReference type="Proteomes" id="UP001285354">
    <property type="component" value="Unassembled WGS sequence"/>
</dbReference>
<comment type="catalytic activity">
    <reaction evidence="11">
        <text>O-phospho-L-threonyl-[protein] + H2O = L-threonyl-[protein] + phosphate</text>
        <dbReference type="Rhea" id="RHEA:47004"/>
        <dbReference type="Rhea" id="RHEA-COMP:11060"/>
        <dbReference type="Rhea" id="RHEA-COMP:11605"/>
        <dbReference type="ChEBI" id="CHEBI:15377"/>
        <dbReference type="ChEBI" id="CHEBI:30013"/>
        <dbReference type="ChEBI" id="CHEBI:43474"/>
        <dbReference type="ChEBI" id="CHEBI:61977"/>
        <dbReference type="EC" id="3.1.3.16"/>
    </reaction>
</comment>
<feature type="domain" description="RTR1-type" evidence="14">
    <location>
        <begin position="82"/>
        <end position="153"/>
    </location>
</feature>
<keyword evidence="4" id="KW-0479">Metal-binding</keyword>